<protein>
    <submittedName>
        <fullName evidence="1">Uncharacterized protein</fullName>
    </submittedName>
</protein>
<keyword evidence="2" id="KW-1185">Reference proteome</keyword>
<dbReference type="EMBL" id="KN847318">
    <property type="protein sequence ID" value="KIW58957.1"/>
    <property type="molecule type" value="Genomic_DNA"/>
</dbReference>
<dbReference type="HOGENOM" id="CLU_064331_0_0_1"/>
<organism evidence="1 2">
    <name type="scientific">Exophiala xenobiotica</name>
    <dbReference type="NCBI Taxonomy" id="348802"/>
    <lineage>
        <taxon>Eukaryota</taxon>
        <taxon>Fungi</taxon>
        <taxon>Dikarya</taxon>
        <taxon>Ascomycota</taxon>
        <taxon>Pezizomycotina</taxon>
        <taxon>Eurotiomycetes</taxon>
        <taxon>Chaetothyriomycetidae</taxon>
        <taxon>Chaetothyriales</taxon>
        <taxon>Herpotrichiellaceae</taxon>
        <taxon>Exophiala</taxon>
    </lineage>
</organism>
<gene>
    <name evidence="1" type="ORF">PV05_03447</name>
</gene>
<dbReference type="RefSeq" id="XP_013319541.1">
    <property type="nucleotide sequence ID" value="XM_013464087.1"/>
</dbReference>
<accession>A0A0D2D9K2</accession>
<evidence type="ECO:0000313" key="1">
    <source>
        <dbReference type="EMBL" id="KIW58957.1"/>
    </source>
</evidence>
<proteinExistence type="predicted"/>
<dbReference type="AlphaFoldDB" id="A0A0D2D9K2"/>
<sequence length="367" mass="41827">MDIEANAATMQDSTQRVIATPDAALTSERESVVAPNLGQLRDRRLAQGVRRTTPNGIEKQAKGQSPLWTYFARRREQTGKDYCVLLAWEDGSQTFVVDVPVADPDNEEAVFADLNAQYYAHRGRWRKHFGLCGVEGVERVELRLGGLIDSNIFIGKACPKNKPDRGHLQACVDKYQAQVDWVDSPYCYPNDEATRPDWVHDWGCPGYKYPDIAECPHQELAYYLCRLDNLEGHWYMLQCFHRPALAEQQRSLNLKHEHPLILRYDGFKSAGYGQQPRDQKFPGLLIRERQLGSVFDMPHVVLKSITSVLMLVVTVVGRLGCGDWNSGFAAGSWFANWVAAIQFSRQRVFSRPGHHDGWYREASRRDD</sequence>
<dbReference type="GeneID" id="25325355"/>
<dbReference type="OrthoDB" id="3776986at2759"/>
<evidence type="ECO:0000313" key="2">
    <source>
        <dbReference type="Proteomes" id="UP000054342"/>
    </source>
</evidence>
<name>A0A0D2D9K2_9EURO</name>
<reference evidence="1 2" key="1">
    <citation type="submission" date="2015-01" db="EMBL/GenBank/DDBJ databases">
        <title>The Genome Sequence of Exophiala xenobiotica CBS118157.</title>
        <authorList>
            <consortium name="The Broad Institute Genomics Platform"/>
            <person name="Cuomo C."/>
            <person name="de Hoog S."/>
            <person name="Gorbushina A."/>
            <person name="Stielow B."/>
            <person name="Teixiera M."/>
            <person name="Abouelleil A."/>
            <person name="Chapman S.B."/>
            <person name="Priest M."/>
            <person name="Young S.K."/>
            <person name="Wortman J."/>
            <person name="Nusbaum C."/>
            <person name="Birren B."/>
        </authorList>
    </citation>
    <scope>NUCLEOTIDE SEQUENCE [LARGE SCALE GENOMIC DNA]</scope>
    <source>
        <strain evidence="1 2">CBS 118157</strain>
    </source>
</reference>
<dbReference type="Proteomes" id="UP000054342">
    <property type="component" value="Unassembled WGS sequence"/>
</dbReference>